<sequence length="248" mass="28644">MDTSREPGIYTPLNQLKPVADSVWVVDGPMIRFGPPGMKMPFPTRMTLVRSADGGLFVHSPTALTEPLRRQVLALGEPRWLIGPNRIHYWWLPQWQAAFPAARTFVAPGVRERAGERIDFPVEILDRGGPWPWDDLLRTLPVTSRYMTEVVFFHPHSRTLILTDLVENFEASRLAPAHRWLARLGGVLDPDGQMPRDMRLTFLGRRSALRDAVRTLLGWEPERVILAHGRWYREKGEEELRRAFRWLL</sequence>
<dbReference type="GeneID" id="94687433"/>
<reference evidence="1" key="1">
    <citation type="submission" date="2022-01" db="EMBL/GenBank/DDBJ databases">
        <authorList>
            <person name="Karlyshev A.V."/>
            <person name="Jaspars M."/>
        </authorList>
    </citation>
    <scope>NUCLEOTIDE SEQUENCE</scope>
    <source>
        <strain evidence="1">AGSA3-2</strain>
    </source>
</reference>
<dbReference type="PANTHER" id="PTHR33835">
    <property type="entry name" value="YALI0C07656P"/>
    <property type="match status" value="1"/>
</dbReference>
<keyword evidence="2" id="KW-1185">Reference proteome</keyword>
<dbReference type="KEGG" id="axe:P40_14055"/>
<dbReference type="RefSeq" id="WP_026949522.1">
    <property type="nucleotide sequence ID" value="NZ_CP012331.1"/>
</dbReference>
<accession>A0A9Q3ZGV4</accession>
<comment type="caution">
    <text evidence="1">The sequence shown here is derived from an EMBL/GenBank/DDBJ whole genome shotgun (WGS) entry which is preliminary data.</text>
</comment>
<evidence type="ECO:0000313" key="1">
    <source>
        <dbReference type="EMBL" id="MCE7507797.1"/>
    </source>
</evidence>
<gene>
    <name evidence="1" type="ORF">LZG35_04055</name>
</gene>
<name>A0A9Q3ZGV4_9GAMM</name>
<evidence type="ECO:0000313" key="2">
    <source>
        <dbReference type="Proteomes" id="UP001107961"/>
    </source>
</evidence>
<dbReference type="EMBL" id="JAJVKT010000004">
    <property type="protein sequence ID" value="MCE7507797.1"/>
    <property type="molecule type" value="Genomic_DNA"/>
</dbReference>
<dbReference type="PANTHER" id="PTHR33835:SF1">
    <property type="entry name" value="METALLO-BETA-LACTAMASE DOMAIN-CONTAINING PROTEIN"/>
    <property type="match status" value="1"/>
</dbReference>
<dbReference type="InterPro" id="IPR025638">
    <property type="entry name" value="DUF4336"/>
</dbReference>
<protein>
    <submittedName>
        <fullName evidence="1">DUF4336 domain-containing protein</fullName>
    </submittedName>
</protein>
<dbReference type="InterPro" id="IPR036866">
    <property type="entry name" value="RibonucZ/Hydroxyglut_hydro"/>
</dbReference>
<dbReference type="Proteomes" id="UP001107961">
    <property type="component" value="Unassembled WGS sequence"/>
</dbReference>
<dbReference type="Pfam" id="PF14234">
    <property type="entry name" value="DUF4336"/>
    <property type="match status" value="1"/>
</dbReference>
<dbReference type="AlphaFoldDB" id="A0A9Q3ZGV4"/>
<dbReference type="SUPFAM" id="SSF56281">
    <property type="entry name" value="Metallo-hydrolase/oxidoreductase"/>
    <property type="match status" value="1"/>
</dbReference>
<proteinExistence type="predicted"/>
<organism evidence="1 2">
    <name type="scientific">Alloalcanivorax xenomutans</name>
    <dbReference type="NCBI Taxonomy" id="1094342"/>
    <lineage>
        <taxon>Bacteria</taxon>
        <taxon>Pseudomonadati</taxon>
        <taxon>Pseudomonadota</taxon>
        <taxon>Gammaproteobacteria</taxon>
        <taxon>Oceanospirillales</taxon>
        <taxon>Alcanivoracaceae</taxon>
        <taxon>Alloalcanivorax</taxon>
    </lineage>
</organism>